<keyword evidence="1" id="KW-1133">Transmembrane helix</keyword>
<organism evidence="3 4">
    <name type="scientific">Bradyrhizobium rifense</name>
    <dbReference type="NCBI Taxonomy" id="515499"/>
    <lineage>
        <taxon>Bacteria</taxon>
        <taxon>Pseudomonadati</taxon>
        <taxon>Pseudomonadota</taxon>
        <taxon>Alphaproteobacteria</taxon>
        <taxon>Hyphomicrobiales</taxon>
        <taxon>Nitrobacteraceae</taxon>
        <taxon>Bradyrhizobium</taxon>
    </lineage>
</organism>
<sequence length="434" mass="47359">MKSHLPLLDPLRFGAAVGVAIFHQMFWSWAWFSIGVPGFERTVAADVIYPSAAPFTWFGWVGVEIFFVISGFVIANSASQSSPGEFLLGRALRLYPAVWVCATATFIVLLLFGSGPASEFILPYIHAMLMVPKGVTGQWLDEVYWTLAAETAFYGLVFCAMLTKRITLRHLAWGLTIYSAIFNAVALQVVSCTTPSDLPYLVILMFRVPCAAFLLSHGCFFALGIWLFMSANRQLTRLEQVAVATTCLSGAAEIYVFASFFLTSIPAIADQSAVVPIMVWAAAVLLIALAANRSRRSAGIASPNTPAYLRTLGLITYPLYLTHNVIGAAIIRALVDAGLDATSAVWIALGLLMLVCWFICAKIEPAVRSALMQTLSHLGKLLERLPASRHQALAKPPLAEHFARSQLMARAPTSMVSVRFGHKPPPRVVPRLVR</sequence>
<dbReference type="AlphaFoldDB" id="A0A5D3KJL1"/>
<dbReference type="InterPro" id="IPR050879">
    <property type="entry name" value="Acyltransferase_3"/>
</dbReference>
<keyword evidence="1" id="KW-0472">Membrane</keyword>
<keyword evidence="1" id="KW-0812">Transmembrane</keyword>
<feature type="transmembrane region" description="Helical" evidence="1">
    <location>
        <begin position="341"/>
        <end position="360"/>
    </location>
</feature>
<dbReference type="GO" id="GO:0016020">
    <property type="term" value="C:membrane"/>
    <property type="evidence" value="ECO:0007669"/>
    <property type="project" value="TreeGrafter"/>
</dbReference>
<keyword evidence="3" id="KW-0012">Acyltransferase</keyword>
<feature type="transmembrane region" description="Helical" evidence="1">
    <location>
        <begin position="52"/>
        <end position="74"/>
    </location>
</feature>
<keyword evidence="3" id="KW-0808">Transferase</keyword>
<evidence type="ECO:0000256" key="1">
    <source>
        <dbReference type="SAM" id="Phobius"/>
    </source>
</evidence>
<dbReference type="Pfam" id="PF01757">
    <property type="entry name" value="Acyl_transf_3"/>
    <property type="match status" value="1"/>
</dbReference>
<dbReference type="GO" id="GO:0016747">
    <property type="term" value="F:acyltransferase activity, transferring groups other than amino-acyl groups"/>
    <property type="evidence" value="ECO:0007669"/>
    <property type="project" value="InterPro"/>
</dbReference>
<comment type="caution">
    <text evidence="3">The sequence shown here is derived from an EMBL/GenBank/DDBJ whole genome shotgun (WGS) entry which is preliminary data.</text>
</comment>
<reference evidence="3 4" key="1">
    <citation type="submission" date="2019-08" db="EMBL/GenBank/DDBJ databases">
        <title>Bradyrhizobium hipponensis sp. nov., a rhizobium isolated from a Lupinus angustifolius root nodule in Tunisia.</title>
        <authorList>
            <person name="Off K."/>
            <person name="Rejili M."/>
            <person name="Mars M."/>
            <person name="Brachmann A."/>
            <person name="Marin M."/>
        </authorList>
    </citation>
    <scope>NUCLEOTIDE SEQUENCE [LARGE SCALE GENOMIC DNA]</scope>
    <source>
        <strain evidence="3 4">CTAW71</strain>
    </source>
</reference>
<keyword evidence="4" id="KW-1185">Reference proteome</keyword>
<protein>
    <submittedName>
        <fullName evidence="3">Acyltransferase</fullName>
    </submittedName>
</protein>
<gene>
    <name evidence="3" type="ORF">FXB40_20065</name>
</gene>
<accession>A0A5D3KJL1</accession>
<feature type="transmembrane region" description="Helical" evidence="1">
    <location>
        <begin position="12"/>
        <end position="32"/>
    </location>
</feature>
<evidence type="ECO:0000313" key="4">
    <source>
        <dbReference type="Proteomes" id="UP000324758"/>
    </source>
</evidence>
<evidence type="ECO:0000259" key="2">
    <source>
        <dbReference type="Pfam" id="PF01757"/>
    </source>
</evidence>
<dbReference type="InterPro" id="IPR002656">
    <property type="entry name" value="Acyl_transf_3_dom"/>
</dbReference>
<proteinExistence type="predicted"/>
<feature type="transmembrane region" description="Helical" evidence="1">
    <location>
        <begin position="143"/>
        <end position="163"/>
    </location>
</feature>
<feature type="transmembrane region" description="Helical" evidence="1">
    <location>
        <begin position="202"/>
        <end position="229"/>
    </location>
</feature>
<dbReference type="PANTHER" id="PTHR23028">
    <property type="entry name" value="ACETYLTRANSFERASE"/>
    <property type="match status" value="1"/>
</dbReference>
<feature type="transmembrane region" description="Helical" evidence="1">
    <location>
        <begin position="241"/>
        <end position="261"/>
    </location>
</feature>
<feature type="transmembrane region" description="Helical" evidence="1">
    <location>
        <begin position="273"/>
        <end position="291"/>
    </location>
</feature>
<name>A0A5D3KJL1_9BRAD</name>
<evidence type="ECO:0000313" key="3">
    <source>
        <dbReference type="EMBL" id="TYL94120.1"/>
    </source>
</evidence>
<dbReference type="Proteomes" id="UP000324758">
    <property type="component" value="Unassembled WGS sequence"/>
</dbReference>
<dbReference type="EMBL" id="VSSS01000030">
    <property type="protein sequence ID" value="TYL94120.1"/>
    <property type="molecule type" value="Genomic_DNA"/>
</dbReference>
<dbReference type="OrthoDB" id="9807745at2"/>
<dbReference type="GO" id="GO:0000271">
    <property type="term" value="P:polysaccharide biosynthetic process"/>
    <property type="evidence" value="ECO:0007669"/>
    <property type="project" value="TreeGrafter"/>
</dbReference>
<dbReference type="RefSeq" id="WP_148773883.1">
    <property type="nucleotide sequence ID" value="NZ_VSSS01000030.1"/>
</dbReference>
<feature type="transmembrane region" description="Helical" evidence="1">
    <location>
        <begin position="170"/>
        <end position="190"/>
    </location>
</feature>
<dbReference type="PANTHER" id="PTHR23028:SF53">
    <property type="entry name" value="ACYL_TRANSF_3 DOMAIN-CONTAINING PROTEIN"/>
    <property type="match status" value="1"/>
</dbReference>
<feature type="transmembrane region" description="Helical" evidence="1">
    <location>
        <begin position="312"/>
        <end position="335"/>
    </location>
</feature>
<feature type="transmembrane region" description="Helical" evidence="1">
    <location>
        <begin position="94"/>
        <end position="113"/>
    </location>
</feature>
<feature type="domain" description="Acyltransferase 3" evidence="2">
    <location>
        <begin position="8"/>
        <end position="360"/>
    </location>
</feature>